<keyword evidence="3" id="KW-0687">Ribonucleoprotein</keyword>
<gene>
    <name evidence="4" type="ORF">ASCRUDRAFT_77928</name>
</gene>
<keyword evidence="2 4" id="KW-0689">Ribosomal protein</keyword>
<dbReference type="PROSITE" id="PS00732">
    <property type="entry name" value="RIBOSOMAL_S16"/>
    <property type="match status" value="1"/>
</dbReference>
<dbReference type="Gene3D" id="3.30.1320.10">
    <property type="match status" value="1"/>
</dbReference>
<dbReference type="GeneID" id="30967705"/>
<evidence type="ECO:0000256" key="2">
    <source>
        <dbReference type="ARBA" id="ARBA00022980"/>
    </source>
</evidence>
<evidence type="ECO:0000256" key="1">
    <source>
        <dbReference type="ARBA" id="ARBA00006668"/>
    </source>
</evidence>
<reference evidence="5" key="1">
    <citation type="submission" date="2016-05" db="EMBL/GenBank/DDBJ databases">
        <title>Comparative genomics of biotechnologically important yeasts.</title>
        <authorList>
            <consortium name="DOE Joint Genome Institute"/>
            <person name="Riley R."/>
            <person name="Haridas S."/>
            <person name="Wolfe K.H."/>
            <person name="Lopes M.R."/>
            <person name="Hittinger C.T."/>
            <person name="Goker M."/>
            <person name="Salamov A."/>
            <person name="Wisecaver J."/>
            <person name="Long T.M."/>
            <person name="Aerts A.L."/>
            <person name="Barry K."/>
            <person name="Choi C."/>
            <person name="Clum A."/>
            <person name="Coughlan A.Y."/>
            <person name="Deshpande S."/>
            <person name="Douglass A.P."/>
            <person name="Hanson S.J."/>
            <person name="Klenk H.-P."/>
            <person name="Labutti K."/>
            <person name="Lapidus A."/>
            <person name="Lindquist E."/>
            <person name="Lipzen A."/>
            <person name="Meier-Kolthoff J.P."/>
            <person name="Ohm R.A."/>
            <person name="Otillar R.P."/>
            <person name="Pangilinan J."/>
            <person name="Peng Y."/>
            <person name="Rokas A."/>
            <person name="Rosa C.A."/>
            <person name="Scheuner C."/>
            <person name="Sibirny A.A."/>
            <person name="Slot J.C."/>
            <person name="Stielow J.B."/>
            <person name="Sun H."/>
            <person name="Kurtzman C.P."/>
            <person name="Blackwell M."/>
            <person name="Grigoriev I.V."/>
            <person name="Jeffries T.W."/>
        </authorList>
    </citation>
    <scope>NUCLEOTIDE SEQUENCE [LARGE SCALE GENOMIC DNA]</scope>
    <source>
        <strain evidence="5">DSM 1968</strain>
    </source>
</reference>
<proteinExistence type="inferred from homology"/>
<dbReference type="PANTHER" id="PTHR12919:SF20">
    <property type="entry name" value="SMALL RIBOSOMAL SUBUNIT PROTEIN BS16M"/>
    <property type="match status" value="1"/>
</dbReference>
<evidence type="ECO:0000313" key="4">
    <source>
        <dbReference type="EMBL" id="ODV58458.1"/>
    </source>
</evidence>
<dbReference type="RefSeq" id="XP_020044765.1">
    <property type="nucleotide sequence ID" value="XM_020194069.1"/>
</dbReference>
<dbReference type="FunCoup" id="A0A1D2V9Z3">
    <property type="interactions" value="785"/>
</dbReference>
<dbReference type="GO" id="GO:0032543">
    <property type="term" value="P:mitochondrial translation"/>
    <property type="evidence" value="ECO:0007669"/>
    <property type="project" value="TreeGrafter"/>
</dbReference>
<dbReference type="InParanoid" id="A0A1D2V9Z3"/>
<dbReference type="OrthoDB" id="407221at2759"/>
<dbReference type="AlphaFoldDB" id="A0A1D2V9Z3"/>
<comment type="similarity">
    <text evidence="1">Belongs to the bacterial ribosomal protein bS16 family.</text>
</comment>
<dbReference type="NCBIfam" id="TIGR00002">
    <property type="entry name" value="S16"/>
    <property type="match status" value="1"/>
</dbReference>
<evidence type="ECO:0000313" key="5">
    <source>
        <dbReference type="Proteomes" id="UP000095038"/>
    </source>
</evidence>
<dbReference type="GO" id="GO:0003735">
    <property type="term" value="F:structural constituent of ribosome"/>
    <property type="evidence" value="ECO:0007669"/>
    <property type="project" value="EnsemblFungi"/>
</dbReference>
<dbReference type="STRING" id="1344418.A0A1D2V9Z3"/>
<dbReference type="PANTHER" id="PTHR12919">
    <property type="entry name" value="30S RIBOSOMAL PROTEIN S16"/>
    <property type="match status" value="1"/>
</dbReference>
<sequence length="127" mass="14434">MAPCIRIRLARFGRRNSPLYNIVVAKSRSRRDGKPIEVLGTYNPIPRPINPSSLIPPKEDLPVKLVKDIELDFEKSKYWIGVGAQPSKTVIRLFQKAGILGEEWSSFDKNKKILNSKQVVPPRNVIE</sequence>
<dbReference type="HAMAP" id="MF_00385">
    <property type="entry name" value="Ribosomal_bS16"/>
    <property type="match status" value="1"/>
</dbReference>
<protein>
    <submittedName>
        <fullName evidence="4">Ribosomal protein S16</fullName>
    </submittedName>
</protein>
<dbReference type="Proteomes" id="UP000095038">
    <property type="component" value="Unassembled WGS sequence"/>
</dbReference>
<dbReference type="InterPro" id="IPR020592">
    <property type="entry name" value="Ribosomal_bS16_CS"/>
</dbReference>
<keyword evidence="5" id="KW-1185">Reference proteome</keyword>
<organism evidence="4 5">
    <name type="scientific">Ascoidea rubescens DSM 1968</name>
    <dbReference type="NCBI Taxonomy" id="1344418"/>
    <lineage>
        <taxon>Eukaryota</taxon>
        <taxon>Fungi</taxon>
        <taxon>Dikarya</taxon>
        <taxon>Ascomycota</taxon>
        <taxon>Saccharomycotina</taxon>
        <taxon>Saccharomycetes</taxon>
        <taxon>Ascoideaceae</taxon>
        <taxon>Ascoidea</taxon>
    </lineage>
</organism>
<dbReference type="InterPro" id="IPR000307">
    <property type="entry name" value="Ribosomal_bS16"/>
</dbReference>
<dbReference type="GO" id="GO:0005763">
    <property type="term" value="C:mitochondrial small ribosomal subunit"/>
    <property type="evidence" value="ECO:0007669"/>
    <property type="project" value="EnsemblFungi"/>
</dbReference>
<evidence type="ECO:0000256" key="3">
    <source>
        <dbReference type="ARBA" id="ARBA00023274"/>
    </source>
</evidence>
<name>A0A1D2V9Z3_9ASCO</name>
<dbReference type="InterPro" id="IPR023803">
    <property type="entry name" value="Ribosomal_bS16_dom_sf"/>
</dbReference>
<dbReference type="EMBL" id="KV454492">
    <property type="protein sequence ID" value="ODV58458.1"/>
    <property type="molecule type" value="Genomic_DNA"/>
</dbReference>
<dbReference type="SUPFAM" id="SSF54565">
    <property type="entry name" value="Ribosomal protein S16"/>
    <property type="match status" value="1"/>
</dbReference>
<accession>A0A1D2V9Z3</accession>
<dbReference type="Pfam" id="PF00886">
    <property type="entry name" value="Ribosomal_S16"/>
    <property type="match status" value="1"/>
</dbReference>